<keyword evidence="13" id="KW-1185">Reference proteome</keyword>
<dbReference type="Pfam" id="PF00593">
    <property type="entry name" value="TonB_dep_Rec_b-barrel"/>
    <property type="match status" value="1"/>
</dbReference>
<feature type="domain" description="TonB-dependent receptor-like beta-barrel" evidence="10">
    <location>
        <begin position="391"/>
        <end position="956"/>
    </location>
</feature>
<dbReference type="Pfam" id="PF07715">
    <property type="entry name" value="Plug"/>
    <property type="match status" value="1"/>
</dbReference>
<dbReference type="InterPro" id="IPR018247">
    <property type="entry name" value="EF_Hand_1_Ca_BS"/>
</dbReference>
<dbReference type="STRING" id="996801.BW723_00020"/>
<dbReference type="NCBIfam" id="TIGR04057">
    <property type="entry name" value="SusC_RagA_signa"/>
    <property type="match status" value="1"/>
</dbReference>
<evidence type="ECO:0000256" key="1">
    <source>
        <dbReference type="ARBA" id="ARBA00004571"/>
    </source>
</evidence>
<comment type="similarity">
    <text evidence="8 9">Belongs to the TonB-dependent receptor family.</text>
</comment>
<keyword evidence="4 8" id="KW-0812">Transmembrane</keyword>
<dbReference type="KEGG" id="prn:BW723_00020"/>
<feature type="domain" description="TonB-dependent receptor plug" evidence="11">
    <location>
        <begin position="101"/>
        <end position="207"/>
    </location>
</feature>
<reference evidence="13" key="1">
    <citation type="submission" date="2016-02" db="EMBL/GenBank/DDBJ databases">
        <title>Paenibacillus sp. LPB0068, isolated from Crassostrea gigas.</title>
        <authorList>
            <person name="Shin S.-K."/>
            <person name="Yi H."/>
        </authorList>
    </citation>
    <scope>NUCLEOTIDE SEQUENCE [LARGE SCALE GENOMIC DNA]</scope>
    <source>
        <strain evidence="13">KCTC 23969</strain>
    </source>
</reference>
<dbReference type="Proteomes" id="UP000092612">
    <property type="component" value="Unassembled WGS sequence"/>
</dbReference>
<keyword evidence="5 9" id="KW-0798">TonB box</keyword>
<dbReference type="SUPFAM" id="SSF49464">
    <property type="entry name" value="Carboxypeptidase regulatory domain-like"/>
    <property type="match status" value="1"/>
</dbReference>
<dbReference type="InterPro" id="IPR012910">
    <property type="entry name" value="Plug_dom"/>
</dbReference>
<evidence type="ECO:0000313" key="13">
    <source>
        <dbReference type="Proteomes" id="UP000092612"/>
    </source>
</evidence>
<evidence type="ECO:0000256" key="2">
    <source>
        <dbReference type="ARBA" id="ARBA00022448"/>
    </source>
</evidence>
<comment type="caution">
    <text evidence="12">The sequence shown here is derived from an EMBL/GenBank/DDBJ whole genome shotgun (WGS) entry which is preliminary data.</text>
</comment>
<gene>
    <name evidence="12" type="ORF">LPB301_04920</name>
</gene>
<evidence type="ECO:0000256" key="7">
    <source>
        <dbReference type="ARBA" id="ARBA00023237"/>
    </source>
</evidence>
<evidence type="ECO:0000256" key="3">
    <source>
        <dbReference type="ARBA" id="ARBA00022452"/>
    </source>
</evidence>
<dbReference type="EMBL" id="LSFL01000010">
    <property type="protein sequence ID" value="OBY66932.1"/>
    <property type="molecule type" value="Genomic_DNA"/>
</dbReference>
<evidence type="ECO:0000256" key="4">
    <source>
        <dbReference type="ARBA" id="ARBA00022692"/>
    </source>
</evidence>
<evidence type="ECO:0000313" key="12">
    <source>
        <dbReference type="EMBL" id="OBY66932.1"/>
    </source>
</evidence>
<accession>A0A1B8U4Z8</accession>
<dbReference type="SUPFAM" id="SSF56935">
    <property type="entry name" value="Porins"/>
    <property type="match status" value="1"/>
</dbReference>
<evidence type="ECO:0000256" key="6">
    <source>
        <dbReference type="ARBA" id="ARBA00023136"/>
    </source>
</evidence>
<dbReference type="InterPro" id="IPR000531">
    <property type="entry name" value="Beta-barrel_TonB"/>
</dbReference>
<sequence length="1008" mass="111535">MVSAQEVKREVSGKVIDETGMPLAGANILVKERNIGTMTDFDGFFKLSITNEDKVLQISMLGFKTQNLILGEKLELEIVLKEDINQLSEIVLIGYGGARKKEDLTGAVGTISSKDFKDQPVTRVEQTLSGRTAGVQVKSNSGAPGGNLSIRIRGANSIKGNNQPLVVVDGVIGANFQLVNPNDIESIQILKDASSTAIYGSRGANGVVIIATKSGKSKKPTISFNTFHSMSLLPKKIDYLNAAEFAELYNSYDRDLNFIPGVYTAPFSAEEITMYEQEGGTDWQDELFRQAYSSNYQISVAGGADKVKYYLSGEYLNQEGIVINSDFKRYNLRSKIDVELNDKMDLTLNMGWSKLKGFNNEDVGHQLGAIGRLPQWSPIEPIWDEVGVLYNNTPQYGAVSGNPIGLQYANISQNETSIFQPSAKFSYEIIEGLKANLFGSYENTNTTVFNLENNHILDSSTDVVSRASINNIDKERGQVNFILDYSKEIGDHKLQATGIYESGNYIEKGNYNGANGLNDVTLGWDNLSLSESQTSTSYYYDEYYNSLALRVNYSFLERYLLTATVRRDGVSKFQGDNRYSTFPSFALAWNLGKEEFIQNLDVFSNLKLRASWGESGSHAIGSYATLPYFIQNGESNYHPNGSGTQTYVGLGVGAPGNEDLKWETTAQIDLGLEIGLFNNKLNFEADYYNKDTNDLLVDVTLAEYIGGKSILKNIGTINNQGFEFSVNSRPIVNEFFSWNVAANISINRNTVVDLGGDEMVLPTTLYADSTTPITAIKVDEPLGSFYGYNFLGVWKSDEVTDAAGFGNKPGDAKYEDVNGDGQIDSQDLKIIGNAQPDFTFGFSNTLKFGPVNFSFIMTGQKGGKIFNGVYQKSIGLFGQNRAFTSPDWYKRWRLNNEDTDVPAFSSTSQNFPNSSRWLQDASYLRIQNITIAYSFKKEFLSKLKLSEFQFYLNAENVFTWTNYTGYSPDISSAGRSRGGGSTTDVDQNIDTGAYPVPRTFTIGLKAKF</sequence>
<comment type="subcellular location">
    <subcellularLocation>
        <location evidence="1 8">Cell outer membrane</location>
        <topology evidence="1 8">Multi-pass membrane protein</topology>
    </subcellularLocation>
</comment>
<dbReference type="InterPro" id="IPR023997">
    <property type="entry name" value="TonB-dep_OMP_SusC/RagA_CS"/>
</dbReference>
<evidence type="ECO:0008006" key="14">
    <source>
        <dbReference type="Google" id="ProtNLM"/>
    </source>
</evidence>
<dbReference type="GO" id="GO:0009279">
    <property type="term" value="C:cell outer membrane"/>
    <property type="evidence" value="ECO:0007669"/>
    <property type="project" value="UniProtKB-SubCell"/>
</dbReference>
<dbReference type="NCBIfam" id="TIGR04056">
    <property type="entry name" value="OMP_RagA_SusC"/>
    <property type="match status" value="1"/>
</dbReference>
<evidence type="ECO:0000259" key="10">
    <source>
        <dbReference type="Pfam" id="PF00593"/>
    </source>
</evidence>
<dbReference type="InterPro" id="IPR037066">
    <property type="entry name" value="Plug_dom_sf"/>
</dbReference>
<dbReference type="Pfam" id="PF13715">
    <property type="entry name" value="CarbopepD_reg_2"/>
    <property type="match status" value="1"/>
</dbReference>
<evidence type="ECO:0000256" key="5">
    <source>
        <dbReference type="ARBA" id="ARBA00023077"/>
    </source>
</evidence>
<evidence type="ECO:0000256" key="8">
    <source>
        <dbReference type="PROSITE-ProRule" id="PRU01360"/>
    </source>
</evidence>
<dbReference type="InterPro" id="IPR008969">
    <property type="entry name" value="CarboxyPept-like_regulatory"/>
</dbReference>
<keyword evidence="7 8" id="KW-0998">Cell outer membrane</keyword>
<dbReference type="AlphaFoldDB" id="A0A1B8U4Z8"/>
<dbReference type="InterPro" id="IPR023996">
    <property type="entry name" value="TonB-dep_OMP_SusC/RagA"/>
</dbReference>
<dbReference type="InterPro" id="IPR036942">
    <property type="entry name" value="Beta-barrel_TonB_sf"/>
</dbReference>
<evidence type="ECO:0000256" key="9">
    <source>
        <dbReference type="RuleBase" id="RU003357"/>
    </source>
</evidence>
<evidence type="ECO:0000259" key="11">
    <source>
        <dbReference type="Pfam" id="PF07715"/>
    </source>
</evidence>
<protein>
    <recommendedName>
        <fullName evidence="14">SusC/RagA family TonB-linked outer membrane protein</fullName>
    </recommendedName>
</protein>
<name>A0A1B8U4Z8_9FLAO</name>
<dbReference type="PROSITE" id="PS00018">
    <property type="entry name" value="EF_HAND_1"/>
    <property type="match status" value="1"/>
</dbReference>
<organism evidence="12 13">
    <name type="scientific">Polaribacter reichenbachii</name>
    <dbReference type="NCBI Taxonomy" id="996801"/>
    <lineage>
        <taxon>Bacteria</taxon>
        <taxon>Pseudomonadati</taxon>
        <taxon>Bacteroidota</taxon>
        <taxon>Flavobacteriia</taxon>
        <taxon>Flavobacteriales</taxon>
        <taxon>Flavobacteriaceae</taxon>
    </lineage>
</organism>
<dbReference type="Gene3D" id="2.40.170.20">
    <property type="entry name" value="TonB-dependent receptor, beta-barrel domain"/>
    <property type="match status" value="1"/>
</dbReference>
<keyword evidence="3 8" id="KW-1134">Transmembrane beta strand</keyword>
<dbReference type="PROSITE" id="PS52016">
    <property type="entry name" value="TONB_DEPENDENT_REC_3"/>
    <property type="match status" value="1"/>
</dbReference>
<dbReference type="Gene3D" id="2.60.40.1120">
    <property type="entry name" value="Carboxypeptidase-like, regulatory domain"/>
    <property type="match status" value="1"/>
</dbReference>
<dbReference type="FunFam" id="2.170.130.10:FF:000008">
    <property type="entry name" value="SusC/RagA family TonB-linked outer membrane protein"/>
    <property type="match status" value="1"/>
</dbReference>
<dbReference type="Gene3D" id="2.170.130.10">
    <property type="entry name" value="TonB-dependent receptor, plug domain"/>
    <property type="match status" value="1"/>
</dbReference>
<keyword evidence="2 8" id="KW-0813">Transport</keyword>
<keyword evidence="6 8" id="KW-0472">Membrane</keyword>
<dbReference type="InterPro" id="IPR039426">
    <property type="entry name" value="TonB-dep_rcpt-like"/>
</dbReference>
<proteinExistence type="inferred from homology"/>